<evidence type="ECO:0000313" key="1">
    <source>
        <dbReference type="EMBL" id="TQN33545.1"/>
    </source>
</evidence>
<protein>
    <submittedName>
        <fullName evidence="1">Uncharacterized protein</fullName>
    </submittedName>
</protein>
<dbReference type="Proteomes" id="UP000317422">
    <property type="component" value="Unassembled WGS sequence"/>
</dbReference>
<proteinExistence type="predicted"/>
<reference evidence="1 2" key="1">
    <citation type="submission" date="2019-06" db="EMBL/GenBank/DDBJ databases">
        <title>Sequencing the genomes of 1000 actinobacteria strains.</title>
        <authorList>
            <person name="Klenk H.-P."/>
        </authorList>
    </citation>
    <scope>NUCLEOTIDE SEQUENCE [LARGE SCALE GENOMIC DNA]</scope>
    <source>
        <strain evidence="1 2">DSM 45015</strain>
    </source>
</reference>
<accession>A0A543NNZ7</accession>
<sequence>MRWAQQPHYPIGDLISDKWILSIDDDQQYVAFRPLGWTGPDPHERMTAETCDALLAKLRYRARHEDTRHEPIRTPLR</sequence>
<dbReference type="EMBL" id="VFQC01000001">
    <property type="protein sequence ID" value="TQN33545.1"/>
    <property type="molecule type" value="Genomic_DNA"/>
</dbReference>
<name>A0A543NNZ7_9ACTN</name>
<keyword evidence="2" id="KW-1185">Reference proteome</keyword>
<dbReference type="OrthoDB" id="3426882at2"/>
<dbReference type="AlphaFoldDB" id="A0A543NNZ7"/>
<organism evidence="1 2">
    <name type="scientific">Haloactinospora alba</name>
    <dbReference type="NCBI Taxonomy" id="405555"/>
    <lineage>
        <taxon>Bacteria</taxon>
        <taxon>Bacillati</taxon>
        <taxon>Actinomycetota</taxon>
        <taxon>Actinomycetes</taxon>
        <taxon>Streptosporangiales</taxon>
        <taxon>Nocardiopsidaceae</taxon>
        <taxon>Haloactinospora</taxon>
    </lineage>
</organism>
<evidence type="ECO:0000313" key="2">
    <source>
        <dbReference type="Proteomes" id="UP000317422"/>
    </source>
</evidence>
<gene>
    <name evidence="1" type="ORF">FHX37_3570</name>
</gene>
<comment type="caution">
    <text evidence="1">The sequence shown here is derived from an EMBL/GenBank/DDBJ whole genome shotgun (WGS) entry which is preliminary data.</text>
</comment>
<dbReference type="RefSeq" id="WP_141924894.1">
    <property type="nucleotide sequence ID" value="NZ_VFQC01000001.1"/>
</dbReference>